<dbReference type="InterPro" id="IPR006527">
    <property type="entry name" value="F-box-assoc_dom_typ1"/>
</dbReference>
<dbReference type="InterPro" id="IPR050796">
    <property type="entry name" value="SCF_F-box_component"/>
</dbReference>
<protein>
    <submittedName>
        <fullName evidence="3">F-box/kelch-repeat protein At3g06240-like</fullName>
    </submittedName>
</protein>
<keyword evidence="2" id="KW-1185">Reference proteome</keyword>
<dbReference type="RefSeq" id="XP_027351841.1">
    <property type="nucleotide sequence ID" value="XM_027496040.1"/>
</dbReference>
<dbReference type="GeneID" id="113862817"/>
<proteinExistence type="predicted"/>
<dbReference type="CDD" id="cd22157">
    <property type="entry name" value="F-box_AtFBW1-like"/>
    <property type="match status" value="1"/>
</dbReference>
<reference evidence="2" key="1">
    <citation type="journal article" date="2019" name="Toxins">
        <title>Detection of Abrin-Like and Prepropulchellin-Like Toxin Genes and Transcripts Using Whole Genome Sequencing and Full-Length Transcript Sequencing of Abrus precatorius.</title>
        <authorList>
            <person name="Hovde B.T."/>
            <person name="Daligault H.E."/>
            <person name="Hanschen E.R."/>
            <person name="Kunde Y.A."/>
            <person name="Johnson M.B."/>
            <person name="Starkenburg S.R."/>
            <person name="Johnson S.L."/>
        </authorList>
    </citation>
    <scope>NUCLEOTIDE SEQUENCE [LARGE SCALE GENOMIC DNA]</scope>
</reference>
<reference evidence="3" key="2">
    <citation type="submission" date="2025-08" db="UniProtKB">
        <authorList>
            <consortium name="RefSeq"/>
        </authorList>
    </citation>
    <scope>IDENTIFICATION</scope>
    <source>
        <tissue evidence="3">Young leaves</tissue>
    </source>
</reference>
<dbReference type="InterPro" id="IPR017451">
    <property type="entry name" value="F-box-assoc_interact_dom"/>
</dbReference>
<organism evidence="2 3">
    <name type="scientific">Abrus precatorius</name>
    <name type="common">Indian licorice</name>
    <name type="synonym">Glycine abrus</name>
    <dbReference type="NCBI Taxonomy" id="3816"/>
    <lineage>
        <taxon>Eukaryota</taxon>
        <taxon>Viridiplantae</taxon>
        <taxon>Streptophyta</taxon>
        <taxon>Embryophyta</taxon>
        <taxon>Tracheophyta</taxon>
        <taxon>Spermatophyta</taxon>
        <taxon>Magnoliopsida</taxon>
        <taxon>eudicotyledons</taxon>
        <taxon>Gunneridae</taxon>
        <taxon>Pentapetalae</taxon>
        <taxon>rosids</taxon>
        <taxon>fabids</taxon>
        <taxon>Fabales</taxon>
        <taxon>Fabaceae</taxon>
        <taxon>Papilionoideae</taxon>
        <taxon>50 kb inversion clade</taxon>
        <taxon>NPAAA clade</taxon>
        <taxon>indigoferoid/millettioid clade</taxon>
        <taxon>Abreae</taxon>
        <taxon>Abrus</taxon>
    </lineage>
</organism>
<name>A0A8B8L6B3_ABRPR</name>
<dbReference type="OrthoDB" id="591557at2759"/>
<feature type="domain" description="F-box" evidence="1">
    <location>
        <begin position="7"/>
        <end position="53"/>
    </location>
</feature>
<accession>A0A8B8L6B3</accession>
<dbReference type="SUPFAM" id="SSF81383">
    <property type="entry name" value="F-box domain"/>
    <property type="match status" value="1"/>
</dbReference>
<gene>
    <name evidence="3" type="primary">LOC113862817</name>
</gene>
<dbReference type="PANTHER" id="PTHR31672">
    <property type="entry name" value="BNACNNG10540D PROTEIN"/>
    <property type="match status" value="1"/>
</dbReference>
<dbReference type="InterPro" id="IPR036047">
    <property type="entry name" value="F-box-like_dom_sf"/>
</dbReference>
<dbReference type="PROSITE" id="PS50181">
    <property type="entry name" value="FBOX"/>
    <property type="match status" value="1"/>
</dbReference>
<sequence length="398" mass="45367">MENDRRKKNTFTLPHELIEEILLRLPVKSLLRFKSVCKSWLNLISDPQFAKSQFDLAAVKTHRLLLRSTNRSIKSLDIEASLRDDSSFLNLLLPPPPLSPFLFHGVHHEGVEILGTCRGLVLLLYRRGDIVLWNPSIGVHKRVSHSPFCGIVELFLQGFGHPVLYGFGYDASTEDYCIIFIATAINYQTVIEIFSMKANSWSSVKREGVASFPYELLGFEFRAGLHLNGAIHWLVLSEIKKERVIIGFDLMEKVLFEIPLPDELIPEPEFWLFPPMYGLCRPRLRVMRGCLALCYPGAWKGDEIEIWVMEQHRVASSWTKSIVVSTSRNIPHKSFFPLCFTKGGGMLGTKGRRKLVKLDDKGKVVEDFGFNGDFEALYTDNLHSAMYRESLLPLPVVD</sequence>
<evidence type="ECO:0000259" key="1">
    <source>
        <dbReference type="PROSITE" id="PS50181"/>
    </source>
</evidence>
<dbReference type="AlphaFoldDB" id="A0A8B8L6B3"/>
<dbReference type="KEGG" id="aprc:113862817"/>
<dbReference type="PANTHER" id="PTHR31672:SF13">
    <property type="entry name" value="F-BOX PROTEIN CPR30-LIKE"/>
    <property type="match status" value="1"/>
</dbReference>
<evidence type="ECO:0000313" key="3">
    <source>
        <dbReference type="RefSeq" id="XP_027351841.1"/>
    </source>
</evidence>
<dbReference type="InterPro" id="IPR001810">
    <property type="entry name" value="F-box_dom"/>
</dbReference>
<dbReference type="Pfam" id="PF07734">
    <property type="entry name" value="FBA_1"/>
    <property type="match status" value="1"/>
</dbReference>
<dbReference type="Gene3D" id="1.20.1280.50">
    <property type="match status" value="1"/>
</dbReference>
<dbReference type="Proteomes" id="UP000694853">
    <property type="component" value="Unplaced"/>
</dbReference>
<evidence type="ECO:0000313" key="2">
    <source>
        <dbReference type="Proteomes" id="UP000694853"/>
    </source>
</evidence>
<dbReference type="NCBIfam" id="TIGR01640">
    <property type="entry name" value="F_box_assoc_1"/>
    <property type="match status" value="1"/>
</dbReference>
<dbReference type="SMART" id="SM00256">
    <property type="entry name" value="FBOX"/>
    <property type="match status" value="1"/>
</dbReference>
<dbReference type="Pfam" id="PF00646">
    <property type="entry name" value="F-box"/>
    <property type="match status" value="1"/>
</dbReference>